<dbReference type="InterPro" id="IPR047187">
    <property type="entry name" value="SF1_C_Upf1"/>
</dbReference>
<name>A0ABW5XFD6_9MICO</name>
<evidence type="ECO:0000256" key="1">
    <source>
        <dbReference type="ARBA" id="ARBA00022741"/>
    </source>
</evidence>
<evidence type="ECO:0000256" key="4">
    <source>
        <dbReference type="ARBA" id="ARBA00022840"/>
    </source>
</evidence>
<evidence type="ECO:0000256" key="3">
    <source>
        <dbReference type="ARBA" id="ARBA00022806"/>
    </source>
</evidence>
<evidence type="ECO:0000313" key="7">
    <source>
        <dbReference type="EMBL" id="MFD2840357.1"/>
    </source>
</evidence>
<feature type="domain" description="DNA2/NAM7 helicase-like C-terminal" evidence="5">
    <location>
        <begin position="1031"/>
        <end position="1204"/>
    </location>
</feature>
<dbReference type="PANTHER" id="PTHR43788">
    <property type="entry name" value="DNA2/NAM7 HELICASE FAMILY MEMBER"/>
    <property type="match status" value="1"/>
</dbReference>
<dbReference type="SUPFAM" id="SSF52540">
    <property type="entry name" value="P-loop containing nucleoside triphosphate hydrolases"/>
    <property type="match status" value="1"/>
</dbReference>
<dbReference type="RefSeq" id="WP_377466702.1">
    <property type="nucleotide sequence ID" value="NZ_JBHUOP010000003.1"/>
</dbReference>
<dbReference type="Gene3D" id="3.90.320.10">
    <property type="match status" value="1"/>
</dbReference>
<dbReference type="EMBL" id="JBHUOP010000003">
    <property type="protein sequence ID" value="MFD2840357.1"/>
    <property type="molecule type" value="Genomic_DNA"/>
</dbReference>
<dbReference type="Pfam" id="PF13087">
    <property type="entry name" value="AAA_12"/>
    <property type="match status" value="1"/>
</dbReference>
<dbReference type="Gene3D" id="3.40.50.300">
    <property type="entry name" value="P-loop containing nucleotide triphosphate hydrolases"/>
    <property type="match status" value="2"/>
</dbReference>
<dbReference type="CDD" id="cd18808">
    <property type="entry name" value="SF1_C_Upf1"/>
    <property type="match status" value="1"/>
</dbReference>
<reference evidence="8" key="1">
    <citation type="journal article" date="2019" name="Int. J. Syst. Evol. Microbiol.">
        <title>The Global Catalogue of Microorganisms (GCM) 10K type strain sequencing project: providing services to taxonomists for standard genome sequencing and annotation.</title>
        <authorList>
            <consortium name="The Broad Institute Genomics Platform"/>
            <consortium name="The Broad Institute Genome Sequencing Center for Infectious Disease"/>
            <person name="Wu L."/>
            <person name="Ma J."/>
        </authorList>
    </citation>
    <scope>NUCLEOTIDE SEQUENCE [LARGE SCALE GENOMIC DNA]</scope>
    <source>
        <strain evidence="8">KCTC 33576</strain>
    </source>
</reference>
<dbReference type="Proteomes" id="UP001597391">
    <property type="component" value="Unassembled WGS sequence"/>
</dbReference>
<feature type="domain" description="YprB ribonuclease H-like" evidence="6">
    <location>
        <begin position="360"/>
        <end position="555"/>
    </location>
</feature>
<dbReference type="InterPro" id="IPR011604">
    <property type="entry name" value="PDDEXK-like_dom_sf"/>
</dbReference>
<dbReference type="InterPro" id="IPR019993">
    <property type="entry name" value="RecB_nuclease_TM0106_put"/>
</dbReference>
<comment type="caution">
    <text evidence="7">The sequence shown here is derived from an EMBL/GenBank/DDBJ whole genome shotgun (WGS) entry which is preliminary data.</text>
</comment>
<keyword evidence="8" id="KW-1185">Reference proteome</keyword>
<gene>
    <name evidence="7" type="ORF">ACFSYH_07200</name>
</gene>
<dbReference type="NCBIfam" id="TIGR03491">
    <property type="entry name" value="TM0106 family RecB-like putative nuclease"/>
    <property type="match status" value="1"/>
</dbReference>
<evidence type="ECO:0000259" key="5">
    <source>
        <dbReference type="Pfam" id="PF13087"/>
    </source>
</evidence>
<dbReference type="Pfam" id="PF13604">
    <property type="entry name" value="AAA_30"/>
    <property type="match status" value="1"/>
</dbReference>
<dbReference type="PANTHER" id="PTHR43788:SF8">
    <property type="entry name" value="DNA-BINDING PROTEIN SMUBP-2"/>
    <property type="match status" value="1"/>
</dbReference>
<evidence type="ECO:0000313" key="8">
    <source>
        <dbReference type="Proteomes" id="UP001597391"/>
    </source>
</evidence>
<dbReference type="InterPro" id="IPR038720">
    <property type="entry name" value="YprB_RNase_H-like_dom"/>
</dbReference>
<keyword evidence="2" id="KW-0378">Hydrolase</keyword>
<accession>A0ABW5XFD6</accession>
<keyword evidence="4" id="KW-0067">ATP-binding</keyword>
<keyword evidence="3" id="KW-0347">Helicase</keyword>
<dbReference type="Pfam" id="PF13482">
    <property type="entry name" value="RNase_H_2"/>
    <property type="match status" value="1"/>
</dbReference>
<protein>
    <submittedName>
        <fullName evidence="7">TM0106 family RecB-like putative nuclease</fullName>
    </submittedName>
</protein>
<proteinExistence type="predicted"/>
<organism evidence="7 8">
    <name type="scientific">Populibacterium corticicola</name>
    <dbReference type="NCBI Taxonomy" id="1812826"/>
    <lineage>
        <taxon>Bacteria</taxon>
        <taxon>Bacillati</taxon>
        <taxon>Actinomycetota</taxon>
        <taxon>Actinomycetes</taxon>
        <taxon>Micrococcales</taxon>
        <taxon>Jonesiaceae</taxon>
        <taxon>Populibacterium</taxon>
    </lineage>
</organism>
<keyword evidence="1" id="KW-0547">Nucleotide-binding</keyword>
<dbReference type="InterPro" id="IPR027417">
    <property type="entry name" value="P-loop_NTPase"/>
</dbReference>
<dbReference type="CDD" id="cd17934">
    <property type="entry name" value="DEXXQc_Upf1-like"/>
    <property type="match status" value="1"/>
</dbReference>
<evidence type="ECO:0000259" key="6">
    <source>
        <dbReference type="Pfam" id="PF13482"/>
    </source>
</evidence>
<dbReference type="InterPro" id="IPR050534">
    <property type="entry name" value="Coronavir_polyprotein_1ab"/>
</dbReference>
<evidence type="ECO:0000256" key="2">
    <source>
        <dbReference type="ARBA" id="ARBA00022801"/>
    </source>
</evidence>
<dbReference type="InterPro" id="IPR041679">
    <property type="entry name" value="DNA2/NAM7-like_C"/>
</dbReference>
<sequence>MTVRVIHVPNREIIAVTTYAVTDLVSASACEFAAVRALELRSGWRQAACGFPGGRECTLEQCPEHATDQMTERLARLGEAHEQAMLATYVEQYGEWSPGCAGGVFRADLCDPEIADEMVRQAFADGASVLFQVDIRDGQLRGRADFVVRGADGEYAVYDTKLARSARASAVLQVAAYAEAFRELGVPMSRYGYLVLGSGEVTRHSVVDTAPVYRRLRARYETLIGSRFREELAQWGAIERGGSGLASCGRCDECERHLADARDVLLVMGCSTAHRTRLNAAGIHTVEELAALAPVDDSGVVRLARADLERVGLELPVSATTKLVAQAQLFLEGEAHGADVYRVVDTKPFGLLHPISPDDIFFDFEGDPLYAEAGSSDWGIEYLFGWCTRYRSDGEHLDFHALWAHDRREEKRAFERFIDYLTERAALGTNMHVYHYAPYETAALKRLALRHGTREEELDQLLRRGLFVDLYSVVRGALRTSGRSLSIKKLEPFYIDALGEAREGVTNAADSITEYATAMQLRASGDLGGFARRLAEIEDYNRYDCESTYHLLNWIGDIAERHGVHWRQAPHVESLVEVEEALDSEETEATRVGARLREHVDRLTERWHHEIAEAEAHGRPELPEPEARMIARMAWAAIDYNKRENKQFWWAHFARLSDPLEDWSGSDVFRPTRVHVLEDWHVPPKARTQQRIVQMYGELEPGNKLRSGTSAYAIYDEPVPLPLSKSANGIRGWGGASISDVEEVPGEPGHALITLVEKTARTNETWSSVPLGLGPGAPISTKIIDERLLDFGREILAALDANPDEPSFSDSAQVHLLCREGTAVRMPESEAREGLERIDNILASLTSIDSGVVAVQGPPGAGKTFVASHVITTLAKKHGWNIGVVAQSHAVVENVLSAVVARGMNPEAIGKRPSSTHSKDSEWPYQPIDAKNAAAFFAEAHTGTVTGGTAWTYSSPDFSPAEGYDLIVIDEAGQYAMANSLAVTHAARRVLLLGDPQQLPQVSQGVHPEPVDESALAWLVGDDPTIAEDRGFFLDETWRMHPNLTRAVSELSYEGKLHSVKVTEQRHLEGSEPGLHTVLVNHRGNTASAPEEAAEMIARMRELVGKEWREDSATRPRPLEPSDFIVVAPFNAQVQLLRERLNAEGFEDTSVGTVDKFQGREAPVAFVSLAVSDAESAPRGLEFVRNRNRLNVSISRGQHSAYLIHSAALLDALETHPKGIEEHGAFIRLSEAGL</sequence>